<proteinExistence type="predicted"/>
<evidence type="ECO:0000313" key="1">
    <source>
        <dbReference type="EMBL" id="HHO74356.1"/>
    </source>
</evidence>
<dbReference type="EMBL" id="DSAC01000087">
    <property type="protein sequence ID" value="HHO74356.1"/>
    <property type="molecule type" value="Genomic_DNA"/>
</dbReference>
<organism evidence="1">
    <name type="scientific">Thermocrinis ruber</name>
    <dbReference type="NCBI Taxonomy" id="75906"/>
    <lineage>
        <taxon>Bacteria</taxon>
        <taxon>Pseudomonadati</taxon>
        <taxon>Aquificota</taxon>
        <taxon>Aquificia</taxon>
        <taxon>Aquificales</taxon>
        <taxon>Aquificaceae</taxon>
        <taxon>Thermocrinis</taxon>
    </lineage>
</organism>
<accession>A0A7C5X487</accession>
<reference evidence="1" key="1">
    <citation type="journal article" date="2020" name="mSystems">
        <title>Genome- and Community-Level Interaction Insights into Carbon Utilization and Element Cycling Functions of Hydrothermarchaeota in Hydrothermal Sediment.</title>
        <authorList>
            <person name="Zhou Z."/>
            <person name="Liu Y."/>
            <person name="Xu W."/>
            <person name="Pan J."/>
            <person name="Luo Z.H."/>
            <person name="Li M."/>
        </authorList>
    </citation>
    <scope>NUCLEOTIDE SEQUENCE [LARGE SCALE GENOMIC DNA]</scope>
    <source>
        <strain evidence="1">SpSt-114</strain>
    </source>
</reference>
<dbReference type="InterPro" id="IPR003772">
    <property type="entry name" value="YceD"/>
</dbReference>
<dbReference type="Pfam" id="PF02620">
    <property type="entry name" value="YceD"/>
    <property type="match status" value="1"/>
</dbReference>
<protein>
    <submittedName>
        <fullName evidence="1">DUF177 domain-containing protein</fullName>
    </submittedName>
</protein>
<name>A0A7C5X487_9AQUI</name>
<dbReference type="AlphaFoldDB" id="A0A7C5X487"/>
<gene>
    <name evidence="1" type="ORF">ENN04_06980</name>
</gene>
<sequence length="164" mass="18780">MPTLNLKEIFKTTARFSGFYKIKPEELDLPPELGELKGPVEVEVQIEKAPRGYEVHLSIKGNIELECSRCLTPFIKDLESTETIMLEKYPEKPSISLKAQDLNVFFLEDEENFNLADLVREQIILSVPIKPLCRADCQIPTLEEPEEDTRFSALKKLIQTKNSL</sequence>
<comment type="caution">
    <text evidence="1">The sequence shown here is derived from an EMBL/GenBank/DDBJ whole genome shotgun (WGS) entry which is preliminary data.</text>
</comment>